<sequence length="408" mass="45863">MKNIGWNKTGWSRLQEQAKSCGYAEDNGVRLGLIGLDWRENGLQVDKRTSDRHWTEWLREALPDENVWFVDRISSHLWFVAEATECSVEAAEACLAAIARRLRQALGAAPGVPEDGEGFGVALMKLASGRSAQEAAYDALLDAVGRMRRWQEAAPADRELRREMERILQEQSIRSVFQPIMRIATGEVFGFEALTRCPDRCHFDGPQGLFQFAEREGYAYSLDRLAREKAIRSCPPLNAAQKIFLNVTSGIMKDPGFVSGQTIHWLRQRGLHPGQIVLELTERSSIDDFSEAKKVLEHYRSQGYEIAIDDAGAGYSSLQSIVELQPDYIKVDKSLVQNADRDEMKKQMLRTFVRFARRMDIRTVAEGIERPEELRLLRTLGIDFGQGYLLGRPGEYGTGPVAGGLPNG</sequence>
<dbReference type="AlphaFoldDB" id="A0A841T5A3"/>
<dbReference type="PROSITE" id="PS50883">
    <property type="entry name" value="EAL"/>
    <property type="match status" value="1"/>
</dbReference>
<protein>
    <submittedName>
        <fullName evidence="2">EAL domain-containing protein</fullName>
    </submittedName>
</protein>
<name>A0A841T5A3_9BACL</name>
<dbReference type="InterPro" id="IPR050706">
    <property type="entry name" value="Cyclic-di-GMP_PDE-like"/>
</dbReference>
<feature type="domain" description="EAL" evidence="1">
    <location>
        <begin position="157"/>
        <end position="407"/>
    </location>
</feature>
<dbReference type="GO" id="GO:0071111">
    <property type="term" value="F:cyclic-guanylate-specific phosphodiesterase activity"/>
    <property type="evidence" value="ECO:0007669"/>
    <property type="project" value="InterPro"/>
</dbReference>
<comment type="caution">
    <text evidence="2">The sequence shown here is derived from an EMBL/GenBank/DDBJ whole genome shotgun (WGS) entry which is preliminary data.</text>
</comment>
<dbReference type="Gene3D" id="3.20.20.450">
    <property type="entry name" value="EAL domain"/>
    <property type="match status" value="1"/>
</dbReference>
<evidence type="ECO:0000313" key="2">
    <source>
        <dbReference type="EMBL" id="MBB6676042.1"/>
    </source>
</evidence>
<accession>A0A841T5A3</accession>
<dbReference type="PANTHER" id="PTHR33121:SF76">
    <property type="entry name" value="SIGNALING PROTEIN"/>
    <property type="match status" value="1"/>
</dbReference>
<organism evidence="2 3">
    <name type="scientific">Cohnella lubricantis</name>
    <dbReference type="NCBI Taxonomy" id="2163172"/>
    <lineage>
        <taxon>Bacteria</taxon>
        <taxon>Bacillati</taxon>
        <taxon>Bacillota</taxon>
        <taxon>Bacilli</taxon>
        <taxon>Bacillales</taxon>
        <taxon>Paenibacillaceae</taxon>
        <taxon>Cohnella</taxon>
    </lineage>
</organism>
<dbReference type="InterPro" id="IPR001633">
    <property type="entry name" value="EAL_dom"/>
</dbReference>
<dbReference type="InterPro" id="IPR035919">
    <property type="entry name" value="EAL_sf"/>
</dbReference>
<dbReference type="PANTHER" id="PTHR33121">
    <property type="entry name" value="CYCLIC DI-GMP PHOSPHODIESTERASE PDEF"/>
    <property type="match status" value="1"/>
</dbReference>
<dbReference type="Pfam" id="PF00563">
    <property type="entry name" value="EAL"/>
    <property type="match status" value="1"/>
</dbReference>
<gene>
    <name evidence="2" type="ORF">H4Q31_01725</name>
</gene>
<dbReference type="SUPFAM" id="SSF141868">
    <property type="entry name" value="EAL domain-like"/>
    <property type="match status" value="1"/>
</dbReference>
<reference evidence="2 3" key="1">
    <citation type="submission" date="2020-08" db="EMBL/GenBank/DDBJ databases">
        <title>Cohnella phylogeny.</title>
        <authorList>
            <person name="Dunlap C."/>
        </authorList>
    </citation>
    <scope>NUCLEOTIDE SEQUENCE [LARGE SCALE GENOMIC DNA]</scope>
    <source>
        <strain evidence="2 3">DSM 103658</strain>
    </source>
</reference>
<dbReference type="EMBL" id="JACJVN010000009">
    <property type="protein sequence ID" value="MBB6676042.1"/>
    <property type="molecule type" value="Genomic_DNA"/>
</dbReference>
<keyword evidence="3" id="KW-1185">Reference proteome</keyword>
<dbReference type="Proteomes" id="UP000574133">
    <property type="component" value="Unassembled WGS sequence"/>
</dbReference>
<dbReference type="SMART" id="SM00052">
    <property type="entry name" value="EAL"/>
    <property type="match status" value="1"/>
</dbReference>
<dbReference type="CDD" id="cd01948">
    <property type="entry name" value="EAL"/>
    <property type="match status" value="1"/>
</dbReference>
<dbReference type="RefSeq" id="WP_185177349.1">
    <property type="nucleotide sequence ID" value="NZ_CBCSEP010000012.1"/>
</dbReference>
<evidence type="ECO:0000313" key="3">
    <source>
        <dbReference type="Proteomes" id="UP000574133"/>
    </source>
</evidence>
<proteinExistence type="predicted"/>
<evidence type="ECO:0000259" key="1">
    <source>
        <dbReference type="PROSITE" id="PS50883"/>
    </source>
</evidence>